<sequence>MFGPQRGNARWDKQRGPAQFEKNLARIECSVSVIAASNLLLHDDQIRTARFPRQCIARKIQRRSPFDALAITNDAPEPVSPLRQRRAHLRYISFRNLLYDHALGDEWWRNGPGRETDQRCIELPGKLRGNPNPLFRNTFAFDIDH</sequence>
<protein>
    <submittedName>
        <fullName evidence="1">Uncharacterized protein</fullName>
    </submittedName>
</protein>
<organism evidence="1">
    <name type="scientific">mine drainage metagenome</name>
    <dbReference type="NCBI Taxonomy" id="410659"/>
    <lineage>
        <taxon>unclassified sequences</taxon>
        <taxon>metagenomes</taxon>
        <taxon>ecological metagenomes</taxon>
    </lineage>
</organism>
<gene>
    <name evidence="1" type="ORF">GALL_493880</name>
</gene>
<comment type="caution">
    <text evidence="1">The sequence shown here is derived from an EMBL/GenBank/DDBJ whole genome shotgun (WGS) entry which is preliminary data.</text>
</comment>
<name>A0A1J5PCG2_9ZZZZ</name>
<proteinExistence type="predicted"/>
<evidence type="ECO:0000313" key="1">
    <source>
        <dbReference type="EMBL" id="OIQ69014.1"/>
    </source>
</evidence>
<dbReference type="AlphaFoldDB" id="A0A1J5PCG2"/>
<dbReference type="EMBL" id="MLJW01004969">
    <property type="protein sequence ID" value="OIQ69014.1"/>
    <property type="molecule type" value="Genomic_DNA"/>
</dbReference>
<accession>A0A1J5PCG2</accession>
<reference evidence="1" key="1">
    <citation type="submission" date="2016-10" db="EMBL/GenBank/DDBJ databases">
        <title>Sequence of Gallionella enrichment culture.</title>
        <authorList>
            <person name="Poehlein A."/>
            <person name="Muehling M."/>
            <person name="Daniel R."/>
        </authorList>
    </citation>
    <scope>NUCLEOTIDE SEQUENCE</scope>
</reference>